<name>A0A6J4ULY0_9BACT</name>
<sequence>WAMTMIVPPALESAGGSSLRARLRRAPRAAIPSSPCGRAEREP</sequence>
<evidence type="ECO:0000313" key="1">
    <source>
        <dbReference type="EMBL" id="CAA9554318.1"/>
    </source>
</evidence>
<proteinExistence type="predicted"/>
<feature type="non-terminal residue" evidence="1">
    <location>
        <position position="1"/>
    </location>
</feature>
<dbReference type="EMBL" id="CADCWL010000044">
    <property type="protein sequence ID" value="CAA9554318.1"/>
    <property type="molecule type" value="Genomic_DNA"/>
</dbReference>
<accession>A0A6J4ULY0</accession>
<feature type="non-terminal residue" evidence="1">
    <location>
        <position position="43"/>
    </location>
</feature>
<gene>
    <name evidence="1" type="ORF">AVDCRST_MAG19-1089</name>
</gene>
<dbReference type="AlphaFoldDB" id="A0A6J4ULY0"/>
<organism evidence="1">
    <name type="scientific">uncultured Thermomicrobiales bacterium</name>
    <dbReference type="NCBI Taxonomy" id="1645740"/>
    <lineage>
        <taxon>Bacteria</taxon>
        <taxon>Pseudomonadati</taxon>
        <taxon>Thermomicrobiota</taxon>
        <taxon>Thermomicrobia</taxon>
        <taxon>Thermomicrobiales</taxon>
        <taxon>environmental samples</taxon>
    </lineage>
</organism>
<protein>
    <submittedName>
        <fullName evidence="1">Uncharacterized protein</fullName>
    </submittedName>
</protein>
<reference evidence="1" key="1">
    <citation type="submission" date="2020-02" db="EMBL/GenBank/DDBJ databases">
        <authorList>
            <person name="Meier V. D."/>
        </authorList>
    </citation>
    <scope>NUCLEOTIDE SEQUENCE</scope>
    <source>
        <strain evidence="1">AVDCRST_MAG19</strain>
    </source>
</reference>